<dbReference type="Proteomes" id="UP000254230">
    <property type="component" value="Unassembled WGS sequence"/>
</dbReference>
<feature type="domain" description="KAP NTPase" evidence="1">
    <location>
        <begin position="17"/>
        <end position="252"/>
    </location>
</feature>
<evidence type="ECO:0000313" key="2">
    <source>
        <dbReference type="EMBL" id="KTD44137.1"/>
    </source>
</evidence>
<name>A0A378P8Y8_9GAMM</name>
<dbReference type="SUPFAM" id="SSF52540">
    <property type="entry name" value="P-loop containing nucleoside triphosphate hydrolases"/>
    <property type="match status" value="1"/>
</dbReference>
<evidence type="ECO:0000313" key="5">
    <source>
        <dbReference type="Proteomes" id="UP000254230"/>
    </source>
</evidence>
<sequence length="564" mass="65170">MSRNIIEKNIGAFLELKSSEVLAVYGSWGVGKTYIWNDVIKNKRTMIPDCYKSYSYVSLFGINSLANLKTSIFENMISTDLIGENEPSIKTFISNLTSTIELRKKGYWNKKAPTIAKCIPLIKSFSPLIDHTMSMAIKDAVICIDDIERKGESLTVNEILGYINFLKEKRNCKIIVIYNSDKMNDDKFSELNEKVIDKRVQLNVSSVECCNSIISETNPHKKLISSYLTSLNLTNMRVIKTINTLSENLQTIVFDLEDETWDKLIKSLCLFCYCQYIVGKHIPTLEFLIEKGKDLPKLFSSNDSGINNIKEQKEFLHKYLFYGMTNLDFIIAQGVKTGFFNEQELVAEVKNVNCQIIKDKAKEASYNIWDSLSDGFNDNEQQVIKDLKLGYFQYKQYMSINDIDYIISIFRQIQQNALAEEIMNDYIQYLSVNKIIINSDNCYYFNQLKDEQFKDAIEALNNKLQPEISLVQAIEHMAYNNSWSPEHEDALALGTIEEYYTFFKSLKRGQIDKYYKALSIFISSRNSKESYRIISEKVHFALQKIAKESLLNEIRVKRLGIDIN</sequence>
<dbReference type="InterPro" id="IPR011646">
    <property type="entry name" value="KAP_P-loop"/>
</dbReference>
<dbReference type="RefSeq" id="WP_058475083.1">
    <property type="nucleotide sequence ID" value="NZ_CAAAIL010000017.1"/>
</dbReference>
<evidence type="ECO:0000259" key="1">
    <source>
        <dbReference type="Pfam" id="PF07693"/>
    </source>
</evidence>
<gene>
    <name evidence="2" type="ORF">Lqua_2957</name>
    <name evidence="3" type="ORF">NCTC12376_03431</name>
</gene>
<dbReference type="Gene3D" id="3.40.50.300">
    <property type="entry name" value="P-loop containing nucleotide triphosphate hydrolases"/>
    <property type="match status" value="1"/>
</dbReference>
<organism evidence="3 5">
    <name type="scientific">Legionella quateirensis</name>
    <dbReference type="NCBI Taxonomy" id="45072"/>
    <lineage>
        <taxon>Bacteria</taxon>
        <taxon>Pseudomonadati</taxon>
        <taxon>Pseudomonadota</taxon>
        <taxon>Gammaproteobacteria</taxon>
        <taxon>Legionellales</taxon>
        <taxon>Legionellaceae</taxon>
        <taxon>Legionella</taxon>
    </lineage>
</organism>
<reference evidence="2 4" key="1">
    <citation type="submission" date="2015-11" db="EMBL/GenBank/DDBJ databases">
        <title>Genomic analysis of 38 Legionella species identifies large and diverse effector repertoires.</title>
        <authorList>
            <person name="Burstein D."/>
            <person name="Amaro F."/>
            <person name="Zusman T."/>
            <person name="Lifshitz Z."/>
            <person name="Cohen O."/>
            <person name="Gilbert J.A."/>
            <person name="Pupko T."/>
            <person name="Shuman H.A."/>
            <person name="Segal G."/>
        </authorList>
    </citation>
    <scope>NUCLEOTIDE SEQUENCE [LARGE SCALE GENOMIC DNA]</scope>
    <source>
        <strain evidence="2 4">ATCC 49507</strain>
    </source>
</reference>
<protein>
    <submittedName>
        <fullName evidence="2 3">KAP family P-loop domain</fullName>
    </submittedName>
</protein>
<dbReference type="Pfam" id="PF07693">
    <property type="entry name" value="KAP_NTPase"/>
    <property type="match status" value="1"/>
</dbReference>
<proteinExistence type="predicted"/>
<keyword evidence="4" id="KW-1185">Reference proteome</keyword>
<dbReference type="EMBL" id="UGOW01000002">
    <property type="protein sequence ID" value="STY82966.1"/>
    <property type="molecule type" value="Genomic_DNA"/>
</dbReference>
<accession>A0A378P8Y8</accession>
<evidence type="ECO:0000313" key="4">
    <source>
        <dbReference type="Proteomes" id="UP000054639"/>
    </source>
</evidence>
<reference evidence="3 5" key="2">
    <citation type="submission" date="2018-06" db="EMBL/GenBank/DDBJ databases">
        <authorList>
            <consortium name="Pathogen Informatics"/>
            <person name="Doyle S."/>
        </authorList>
    </citation>
    <scope>NUCLEOTIDE SEQUENCE [LARGE SCALE GENOMIC DNA]</scope>
    <source>
        <strain evidence="3 5">NCTC12376</strain>
    </source>
</reference>
<evidence type="ECO:0000313" key="3">
    <source>
        <dbReference type="EMBL" id="STY82966.1"/>
    </source>
</evidence>
<dbReference type="EMBL" id="LNYR01000043">
    <property type="protein sequence ID" value="KTD44137.1"/>
    <property type="molecule type" value="Genomic_DNA"/>
</dbReference>
<dbReference type="AlphaFoldDB" id="A0A378P8Y8"/>
<dbReference type="Proteomes" id="UP000054639">
    <property type="component" value="Unassembled WGS sequence"/>
</dbReference>
<dbReference type="OrthoDB" id="88903at2"/>
<dbReference type="InterPro" id="IPR027417">
    <property type="entry name" value="P-loop_NTPase"/>
</dbReference>